<dbReference type="EMBL" id="BLRU01000097">
    <property type="protein sequence ID" value="GFP19552.1"/>
    <property type="molecule type" value="Genomic_DNA"/>
</dbReference>
<keyword evidence="7" id="KW-1185">Reference proteome</keyword>
<dbReference type="Pfam" id="PF01262">
    <property type="entry name" value="AlaDh_PNT_C"/>
    <property type="match status" value="1"/>
</dbReference>
<dbReference type="InterPro" id="IPR007698">
    <property type="entry name" value="AlaDH/PNT_NAD(H)-bd"/>
</dbReference>
<accession>A0A6V8Q3I3</accession>
<dbReference type="Proteomes" id="UP000574717">
    <property type="component" value="Unassembled WGS sequence"/>
</dbReference>
<sequence length="76" mass="8188">MVHYCVANMPGAVPHISIKALANATLSYILRLAGQGLEQAAQRDPALRKGINLWQGKVTHKGVAEAHNLELSSLPF</sequence>
<reference evidence="5 6" key="1">
    <citation type="journal article" date="2020" name="Front. Microbiol.">
        <title>Single-cell genomics of novel Actinobacteria with the Wood-Ljungdahl pathway discovered in a serpentinizing system.</title>
        <authorList>
            <person name="Merino N."/>
            <person name="Kawai M."/>
            <person name="Boyd E.S."/>
            <person name="Colman D.R."/>
            <person name="McGlynn S.E."/>
            <person name="Nealson K.H."/>
            <person name="Kurokawa K."/>
            <person name="Hongoh Y."/>
        </authorList>
    </citation>
    <scope>NUCLEOTIDE SEQUENCE [LARGE SCALE GENOMIC DNA]</scope>
    <source>
        <strain evidence="2 6">S03</strain>
        <strain evidence="3 7">S34</strain>
        <strain evidence="4 5">S47</strain>
    </source>
</reference>
<dbReference type="EMBL" id="BLSD01000044">
    <property type="protein sequence ID" value="GFP39325.1"/>
    <property type="molecule type" value="Genomic_DNA"/>
</dbReference>
<evidence type="ECO:0000313" key="3">
    <source>
        <dbReference type="EMBL" id="GFP31109.1"/>
    </source>
</evidence>
<dbReference type="EMBL" id="BLRZ01000166">
    <property type="protein sequence ID" value="GFP31109.1"/>
    <property type="molecule type" value="Genomic_DNA"/>
</dbReference>
<evidence type="ECO:0000313" key="2">
    <source>
        <dbReference type="EMBL" id="GFP19552.1"/>
    </source>
</evidence>
<dbReference type="PANTHER" id="PTHR42795:SF1">
    <property type="entry name" value="ALANINE DEHYDROGENASE"/>
    <property type="match status" value="1"/>
</dbReference>
<proteinExistence type="predicted"/>
<evidence type="ECO:0000313" key="4">
    <source>
        <dbReference type="EMBL" id="GFP39325.1"/>
    </source>
</evidence>
<dbReference type="SUPFAM" id="SSF52283">
    <property type="entry name" value="Formate/glycerate dehydrogenase catalytic domain-like"/>
    <property type="match status" value="1"/>
</dbReference>
<protein>
    <submittedName>
        <fullName evidence="4">Alanine dehydrogenase</fullName>
    </submittedName>
</protein>
<evidence type="ECO:0000259" key="1">
    <source>
        <dbReference type="Pfam" id="PF01262"/>
    </source>
</evidence>
<dbReference type="PANTHER" id="PTHR42795">
    <property type="entry name" value="ALANINE DEHYDROGENASE"/>
    <property type="match status" value="1"/>
</dbReference>
<dbReference type="GO" id="GO:0005886">
    <property type="term" value="C:plasma membrane"/>
    <property type="evidence" value="ECO:0007669"/>
    <property type="project" value="TreeGrafter"/>
</dbReference>
<comment type="caution">
    <text evidence="4">The sequence shown here is derived from an EMBL/GenBank/DDBJ whole genome shotgun (WGS) entry which is preliminary data.</text>
</comment>
<dbReference type="GO" id="GO:0000286">
    <property type="term" value="F:alanine dehydrogenase activity"/>
    <property type="evidence" value="ECO:0007669"/>
    <property type="project" value="TreeGrafter"/>
</dbReference>
<dbReference type="Proteomes" id="UP000588083">
    <property type="component" value="Unassembled WGS sequence"/>
</dbReference>
<dbReference type="Gene3D" id="3.40.50.720">
    <property type="entry name" value="NAD(P)-binding Rossmann-like Domain"/>
    <property type="match status" value="2"/>
</dbReference>
<name>A0A6V8Q3I3_9ACTN</name>
<evidence type="ECO:0000313" key="7">
    <source>
        <dbReference type="Proteomes" id="UP000588083"/>
    </source>
</evidence>
<gene>
    <name evidence="2" type="ORF">HKBW3S03_01057</name>
    <name evidence="3" type="ORF">HKBW3S34_02028</name>
    <name evidence="4" type="ORF">HKBW3S47_01024</name>
</gene>
<feature type="domain" description="Alanine dehydrogenase/pyridine nucleotide transhydrogenase NAD(H)-binding" evidence="1">
    <location>
        <begin position="2"/>
        <end position="61"/>
    </location>
</feature>
<evidence type="ECO:0000313" key="6">
    <source>
        <dbReference type="Proteomes" id="UP000574717"/>
    </source>
</evidence>
<evidence type="ECO:0000313" key="5">
    <source>
        <dbReference type="Proteomes" id="UP000569018"/>
    </source>
</evidence>
<dbReference type="GO" id="GO:0006524">
    <property type="term" value="P:alanine catabolic process"/>
    <property type="evidence" value="ECO:0007669"/>
    <property type="project" value="TreeGrafter"/>
</dbReference>
<dbReference type="Proteomes" id="UP000569018">
    <property type="component" value="Unassembled WGS sequence"/>
</dbReference>
<organism evidence="4 5">
    <name type="scientific">Candidatus Hakubella thermalkaliphila</name>
    <dbReference type="NCBI Taxonomy" id="2754717"/>
    <lineage>
        <taxon>Bacteria</taxon>
        <taxon>Bacillati</taxon>
        <taxon>Actinomycetota</taxon>
        <taxon>Actinomycetota incertae sedis</taxon>
        <taxon>Candidatus Hakubellales</taxon>
        <taxon>Candidatus Hakubellaceae</taxon>
        <taxon>Candidatus Hakubella</taxon>
    </lineage>
</organism>
<dbReference type="AlphaFoldDB" id="A0A6V8Q3I3"/>